<dbReference type="Proteomes" id="UP000256780">
    <property type="component" value="Chromosome CBM2587_b"/>
</dbReference>
<evidence type="ECO:0000313" key="2">
    <source>
        <dbReference type="EMBL" id="SOY66776.1"/>
    </source>
</evidence>
<feature type="region of interest" description="Disordered" evidence="1">
    <location>
        <begin position="1"/>
        <end position="47"/>
    </location>
</feature>
<proteinExistence type="predicted"/>
<gene>
    <name evidence="2" type="ORF">CBM2587_B80053</name>
</gene>
<comment type="caution">
    <text evidence="2">The sequence shown here is derived from an EMBL/GenBank/DDBJ whole genome shotgun (WGS) entry which is preliminary data.</text>
</comment>
<organism evidence="2">
    <name type="scientific">Cupriavidus taiwanensis</name>
    <dbReference type="NCBI Taxonomy" id="164546"/>
    <lineage>
        <taxon>Bacteria</taxon>
        <taxon>Pseudomonadati</taxon>
        <taxon>Pseudomonadota</taxon>
        <taxon>Betaproteobacteria</taxon>
        <taxon>Burkholderiales</taxon>
        <taxon>Burkholderiaceae</taxon>
        <taxon>Cupriavidus</taxon>
    </lineage>
</organism>
<accession>A0A375CB13</accession>
<protein>
    <submittedName>
        <fullName evidence="2">Uncharacterized protein</fullName>
    </submittedName>
</protein>
<evidence type="ECO:0000256" key="1">
    <source>
        <dbReference type="SAM" id="MobiDB-lite"/>
    </source>
</evidence>
<reference evidence="2" key="1">
    <citation type="submission" date="2018-01" db="EMBL/GenBank/DDBJ databases">
        <authorList>
            <person name="Clerissi C."/>
        </authorList>
    </citation>
    <scope>NUCLEOTIDE SEQUENCE</scope>
    <source>
        <strain evidence="2">Cupriavidus sp. LMG 19464</strain>
    </source>
</reference>
<dbReference type="EMBL" id="OFSQ01000037">
    <property type="protein sequence ID" value="SOY66776.1"/>
    <property type="molecule type" value="Genomic_DNA"/>
</dbReference>
<name>A0A375CB13_9BURK</name>
<sequence>MDPTAAAAVAAPATATAAPATGAATDSATVAAHQSPAAAPAAQPDPADARQFAQMVQQGRAADGSRTAHVSQAADPTSTTLGNAIRASYVSAGEESARQAARLQELRDGMFASIYEGSTSEVVYQAMLLQTQSLELFSSIHVTSSIGSAGTNLFNSLLKNQQ</sequence>
<dbReference type="AlphaFoldDB" id="A0A375CB13"/>